<dbReference type="EMBL" id="AP003755">
    <property type="protein sequence ID" value="BAC21340.1"/>
    <property type="molecule type" value="Genomic_DNA"/>
</dbReference>
<dbReference type="AlphaFoldDB" id="Q7F234"/>
<reference evidence="4" key="4">
    <citation type="journal article" date="2008" name="Nucleic Acids Res.">
        <title>The rice annotation project database (RAP-DB): 2008 update.</title>
        <authorList>
            <consortium name="The rice annotation project (RAP)"/>
        </authorList>
    </citation>
    <scope>GENOME REANNOTATION</scope>
    <source>
        <strain evidence="4">cv. Nipponbare</strain>
    </source>
</reference>
<reference evidence="2" key="1">
    <citation type="submission" date="2001-06" db="EMBL/GenBank/DDBJ databases">
        <title>Oryza sativa nipponbare(GA3) genomic DNA, chromosome 7, BAC clone:OJ1354_H07.</title>
        <authorList>
            <person name="Sasaki T."/>
            <person name="Matsumoto T."/>
            <person name="Yamamoto K."/>
        </authorList>
    </citation>
    <scope>NUCLEOTIDE SEQUENCE</scope>
</reference>
<accession>Q7F234</accession>
<reference evidence="4" key="3">
    <citation type="journal article" date="2005" name="Nature">
        <title>The map-based sequence of the rice genome.</title>
        <authorList>
            <consortium name="International rice genome sequencing project (IRGSP)"/>
            <person name="Matsumoto T."/>
            <person name="Wu J."/>
            <person name="Kanamori H."/>
            <person name="Katayose Y."/>
            <person name="Fujisawa M."/>
            <person name="Namiki N."/>
            <person name="Mizuno H."/>
            <person name="Yamamoto K."/>
            <person name="Antonio B.A."/>
            <person name="Baba T."/>
            <person name="Sakata K."/>
            <person name="Nagamura Y."/>
            <person name="Aoki H."/>
            <person name="Arikawa K."/>
            <person name="Arita K."/>
            <person name="Bito T."/>
            <person name="Chiden Y."/>
            <person name="Fujitsuka N."/>
            <person name="Fukunaka R."/>
            <person name="Hamada M."/>
            <person name="Harada C."/>
            <person name="Hayashi A."/>
            <person name="Hijishita S."/>
            <person name="Honda M."/>
            <person name="Hosokawa S."/>
            <person name="Ichikawa Y."/>
            <person name="Idonuma A."/>
            <person name="Iijima M."/>
            <person name="Ikeda M."/>
            <person name="Ikeno M."/>
            <person name="Ito K."/>
            <person name="Ito S."/>
            <person name="Ito T."/>
            <person name="Ito Y."/>
            <person name="Ito Y."/>
            <person name="Iwabuchi A."/>
            <person name="Kamiya K."/>
            <person name="Karasawa W."/>
            <person name="Kurita K."/>
            <person name="Katagiri S."/>
            <person name="Kikuta A."/>
            <person name="Kobayashi H."/>
            <person name="Kobayashi N."/>
            <person name="Machita K."/>
            <person name="Maehara T."/>
            <person name="Masukawa M."/>
            <person name="Mizubayashi T."/>
            <person name="Mukai Y."/>
            <person name="Nagasaki H."/>
            <person name="Nagata Y."/>
            <person name="Naito S."/>
            <person name="Nakashima M."/>
            <person name="Nakama Y."/>
            <person name="Nakamichi Y."/>
            <person name="Nakamura M."/>
            <person name="Meguro A."/>
            <person name="Negishi M."/>
            <person name="Ohta I."/>
            <person name="Ohta T."/>
            <person name="Okamoto M."/>
            <person name="Ono N."/>
            <person name="Saji S."/>
            <person name="Sakaguchi M."/>
            <person name="Sakai K."/>
            <person name="Shibata M."/>
            <person name="Shimokawa T."/>
            <person name="Song J."/>
            <person name="Takazaki Y."/>
            <person name="Terasawa K."/>
            <person name="Tsugane M."/>
            <person name="Tsuji K."/>
            <person name="Ueda S."/>
            <person name="Waki K."/>
            <person name="Yamagata H."/>
            <person name="Yamamoto M."/>
            <person name="Yamamoto S."/>
            <person name="Yamane H."/>
            <person name="Yoshiki S."/>
            <person name="Yoshihara R."/>
            <person name="Yukawa K."/>
            <person name="Zhong H."/>
            <person name="Yano M."/>
            <person name="Yuan Q."/>
            <person name="Ouyang S."/>
            <person name="Liu J."/>
            <person name="Jones K.M."/>
            <person name="Gansberger K."/>
            <person name="Moffat K."/>
            <person name="Hill J."/>
            <person name="Bera J."/>
            <person name="Fadrosh D."/>
            <person name="Jin S."/>
            <person name="Johri S."/>
            <person name="Kim M."/>
            <person name="Overton L."/>
            <person name="Reardon M."/>
            <person name="Tsitrin T."/>
            <person name="Vuong H."/>
            <person name="Weaver B."/>
            <person name="Ciecko A."/>
            <person name="Tallon L."/>
            <person name="Jackson J."/>
            <person name="Pai G."/>
            <person name="Aken S.V."/>
            <person name="Utterback T."/>
            <person name="Reidmuller S."/>
            <person name="Feldblyum T."/>
            <person name="Hsiao J."/>
            <person name="Zismann V."/>
            <person name="Iobst S."/>
            <person name="de Vazeille A.R."/>
            <person name="Buell C.R."/>
            <person name="Ying K."/>
            <person name="Li Y."/>
            <person name="Lu T."/>
            <person name="Huang Y."/>
            <person name="Zhao Q."/>
            <person name="Feng Q."/>
            <person name="Zhang L."/>
            <person name="Zhu J."/>
            <person name="Weng Q."/>
            <person name="Mu J."/>
            <person name="Lu Y."/>
            <person name="Fan D."/>
            <person name="Liu Y."/>
            <person name="Guan J."/>
            <person name="Zhang Y."/>
            <person name="Yu S."/>
            <person name="Liu X."/>
            <person name="Zhang Y."/>
            <person name="Hong G."/>
            <person name="Han B."/>
            <person name="Choisne N."/>
            <person name="Demange N."/>
            <person name="Orjeda G."/>
            <person name="Samain S."/>
            <person name="Cattolico L."/>
            <person name="Pelletier E."/>
            <person name="Couloux A."/>
            <person name="Segurens B."/>
            <person name="Wincker P."/>
            <person name="D'Hont A."/>
            <person name="Scarpelli C."/>
            <person name="Weissenbach J."/>
            <person name="Salanoubat M."/>
            <person name="Quetier F."/>
            <person name="Yu Y."/>
            <person name="Kim H.R."/>
            <person name="Rambo T."/>
            <person name="Currie J."/>
            <person name="Collura K."/>
            <person name="Luo M."/>
            <person name="Yang T."/>
            <person name="Ammiraju J.S.S."/>
            <person name="Engler F."/>
            <person name="Soderlund C."/>
            <person name="Wing R.A."/>
            <person name="Palmer L.E."/>
            <person name="de la Bastide M."/>
            <person name="Spiegel L."/>
            <person name="Nascimento L."/>
            <person name="Zutavern T."/>
            <person name="O'Shaughnessy A."/>
            <person name="Dike S."/>
            <person name="Dedhia N."/>
            <person name="Preston R."/>
            <person name="Balija V."/>
            <person name="McCombie W.R."/>
            <person name="Chow T."/>
            <person name="Chen H."/>
            <person name="Chung M."/>
            <person name="Chen C."/>
            <person name="Shaw J."/>
            <person name="Wu H."/>
            <person name="Hsiao K."/>
            <person name="Chao Y."/>
            <person name="Chu M."/>
            <person name="Cheng C."/>
            <person name="Hour A."/>
            <person name="Lee P."/>
            <person name="Lin S."/>
            <person name="Lin Y."/>
            <person name="Liou J."/>
            <person name="Liu S."/>
            <person name="Hsing Y."/>
            <person name="Raghuvanshi S."/>
            <person name="Mohanty A."/>
            <person name="Bharti A.K."/>
            <person name="Gaur A."/>
            <person name="Gupta V."/>
            <person name="Kumar D."/>
            <person name="Ravi V."/>
            <person name="Vij S."/>
            <person name="Kapur A."/>
            <person name="Khurana P."/>
            <person name="Khurana P."/>
            <person name="Khurana J.P."/>
            <person name="Tyagi A.K."/>
            <person name="Gaikwad K."/>
            <person name="Singh A."/>
            <person name="Dalal V."/>
            <person name="Srivastava S."/>
            <person name="Dixit A."/>
            <person name="Pal A.K."/>
            <person name="Ghazi I.A."/>
            <person name="Yadav M."/>
            <person name="Pandit A."/>
            <person name="Bhargava A."/>
            <person name="Sureshbabu K."/>
            <person name="Batra K."/>
            <person name="Sharma T.R."/>
            <person name="Mohapatra T."/>
            <person name="Singh N.K."/>
            <person name="Messing J."/>
            <person name="Nelson A.B."/>
            <person name="Fuks G."/>
            <person name="Kavchok S."/>
            <person name="Keizer G."/>
            <person name="Linton E."/>
            <person name="Llaca V."/>
            <person name="Song R."/>
            <person name="Tanyolac B."/>
            <person name="Young S."/>
            <person name="Ho-Il K."/>
            <person name="Hahn J.H."/>
            <person name="Sangsakoo G."/>
            <person name="Vanavichit A."/>
            <person name="de Mattos Luiz.A.T."/>
            <person name="Zimmer P.D."/>
            <person name="Malone G."/>
            <person name="Dellagostin O."/>
            <person name="de Oliveira A.C."/>
            <person name="Bevan M."/>
            <person name="Bancroft I."/>
            <person name="Minx P."/>
            <person name="Cordum H."/>
            <person name="Wilson R."/>
            <person name="Cheng Z."/>
            <person name="Jin W."/>
            <person name="Jiang J."/>
            <person name="Leong S.A."/>
            <person name="Iwama H."/>
            <person name="Gojobori T."/>
            <person name="Itoh T."/>
            <person name="Niimura Y."/>
            <person name="Fujii Y."/>
            <person name="Habara T."/>
            <person name="Sakai H."/>
            <person name="Sato Y."/>
            <person name="Wilson G."/>
            <person name="Kumar K."/>
            <person name="McCouch S."/>
            <person name="Juretic N."/>
            <person name="Hoen D."/>
            <person name="Wright S."/>
            <person name="Bruskiewich R."/>
            <person name="Bureau T."/>
            <person name="Miyao A."/>
            <person name="Hirochika H."/>
            <person name="Nishikawa T."/>
            <person name="Kadowaki K."/>
            <person name="Sugiura M."/>
            <person name="Burr B."/>
            <person name="Sasaki T."/>
        </authorList>
    </citation>
    <scope>NUCLEOTIDE SEQUENCE [LARGE SCALE GENOMIC DNA]</scope>
    <source>
        <strain evidence="4">cv. Nipponbare</strain>
    </source>
</reference>
<gene>
    <name evidence="2" type="primary">OJ1354_H07.124</name>
    <name evidence="3" type="synonym">OJ1370_E02.113</name>
</gene>
<proteinExistence type="predicted"/>
<dbReference type="EMBL" id="AP003756">
    <property type="protein sequence ID" value="BAD30220.1"/>
    <property type="molecule type" value="Genomic_DNA"/>
</dbReference>
<evidence type="ECO:0000313" key="2">
    <source>
        <dbReference type="EMBL" id="BAC21340.1"/>
    </source>
</evidence>
<dbReference type="Proteomes" id="UP000000763">
    <property type="component" value="Chromosome 7"/>
</dbReference>
<evidence type="ECO:0000313" key="4">
    <source>
        <dbReference type="Proteomes" id="UP000000763"/>
    </source>
</evidence>
<evidence type="ECO:0000256" key="1">
    <source>
        <dbReference type="SAM" id="MobiDB-lite"/>
    </source>
</evidence>
<organism evidence="2 4">
    <name type="scientific">Oryza sativa subsp. japonica</name>
    <name type="common">Rice</name>
    <dbReference type="NCBI Taxonomy" id="39947"/>
    <lineage>
        <taxon>Eukaryota</taxon>
        <taxon>Viridiplantae</taxon>
        <taxon>Streptophyta</taxon>
        <taxon>Embryophyta</taxon>
        <taxon>Tracheophyta</taxon>
        <taxon>Spermatophyta</taxon>
        <taxon>Magnoliopsida</taxon>
        <taxon>Liliopsida</taxon>
        <taxon>Poales</taxon>
        <taxon>Poaceae</taxon>
        <taxon>BOP clade</taxon>
        <taxon>Oryzoideae</taxon>
        <taxon>Oryzeae</taxon>
        <taxon>Oryzinae</taxon>
        <taxon>Oryza</taxon>
        <taxon>Oryza sativa</taxon>
    </lineage>
</organism>
<protein>
    <submittedName>
        <fullName evidence="2">Uncharacterized protein</fullName>
    </submittedName>
</protein>
<sequence>MAQPWREVASAAVSLGPREWSGSHQQVDPRTARHAGPSPRCVSDAAVMPALLSAALLRLLPCSRRRYAGGGRNKGRSLVALSVVSFLRFCAELQTTFGGFCSVQTAFGYGQFCLCIDECVPCVRHEQTAFGGFYIIDEESGAGNESE</sequence>
<reference evidence="3" key="2">
    <citation type="submission" date="2001-06" db="EMBL/GenBank/DDBJ databases">
        <title>Oryza sativa nipponbare(GA3) genomic DNA, chromosome 7, BAC clone:OJ1370_E02.</title>
        <authorList>
            <person name="Sasaki T."/>
            <person name="Matsumoto T."/>
            <person name="Yamamoto K."/>
        </authorList>
    </citation>
    <scope>NUCLEOTIDE SEQUENCE</scope>
</reference>
<feature type="region of interest" description="Disordered" evidence="1">
    <location>
        <begin position="16"/>
        <end position="37"/>
    </location>
</feature>
<evidence type="ECO:0000313" key="3">
    <source>
        <dbReference type="EMBL" id="BAD30220.1"/>
    </source>
</evidence>
<name>Q7F234_ORYSJ</name>